<protein>
    <recommendedName>
        <fullName evidence="4">P31-23</fullName>
    </recommendedName>
</protein>
<organism evidence="2 3">
    <name type="scientific">Candidatus Borreliella tachyglossi</name>
    <dbReference type="NCBI Taxonomy" id="1964448"/>
    <lineage>
        <taxon>Bacteria</taxon>
        <taxon>Pseudomonadati</taxon>
        <taxon>Spirochaetota</taxon>
        <taxon>Spirochaetia</taxon>
        <taxon>Spirochaetales</taxon>
        <taxon>Borreliaceae</taxon>
        <taxon>Borreliella</taxon>
    </lineage>
</organism>
<evidence type="ECO:0000256" key="1">
    <source>
        <dbReference type="SAM" id="Phobius"/>
    </source>
</evidence>
<keyword evidence="3" id="KW-1185">Reference proteome</keyword>
<accession>A0A2S1LWW6</accession>
<name>A0A2S1LWW6_9SPIR</name>
<dbReference type="RefSeq" id="WP_108729155.1">
    <property type="nucleotide sequence ID" value="NZ_CP025785.1"/>
</dbReference>
<feature type="transmembrane region" description="Helical" evidence="1">
    <location>
        <begin position="35"/>
        <end position="54"/>
    </location>
</feature>
<feature type="transmembrane region" description="Helical" evidence="1">
    <location>
        <begin position="6"/>
        <end position="23"/>
    </location>
</feature>
<dbReference type="PROSITE" id="PS51257">
    <property type="entry name" value="PROKAR_LIPOPROTEIN"/>
    <property type="match status" value="1"/>
</dbReference>
<evidence type="ECO:0008006" key="4">
    <source>
        <dbReference type="Google" id="ProtNLM"/>
    </source>
</evidence>
<reference evidence="2 3" key="1">
    <citation type="submission" date="2018-01" db="EMBL/GenBank/DDBJ databases">
        <title>Genome sequence of Borrelia tachyglossi.</title>
        <authorList>
            <person name="Gofton A.W."/>
        </authorList>
    </citation>
    <scope>NUCLEOTIDE SEQUENCE [LARGE SCALE GENOMIC DNA]</scope>
    <source>
        <strain evidence="2 3">Bc-F10-1268</strain>
    </source>
</reference>
<evidence type="ECO:0000313" key="2">
    <source>
        <dbReference type="EMBL" id="AWG42755.1"/>
    </source>
</evidence>
<evidence type="ECO:0000313" key="3">
    <source>
        <dbReference type="Proteomes" id="UP000244655"/>
    </source>
</evidence>
<keyword evidence="1" id="KW-0812">Transmembrane</keyword>
<dbReference type="Proteomes" id="UP000244655">
    <property type="component" value="Chromosome"/>
</dbReference>
<dbReference type="EMBL" id="CP025785">
    <property type="protein sequence ID" value="AWG42755.1"/>
    <property type="molecule type" value="Genomic_DNA"/>
</dbReference>
<dbReference type="OrthoDB" id="350457at2"/>
<proteinExistence type="predicted"/>
<keyword evidence="1" id="KW-1133">Transmembrane helix</keyword>
<keyword evidence="1" id="KW-0472">Membrane</keyword>
<gene>
    <name evidence="2" type="ORF">CR532_01900</name>
</gene>
<feature type="transmembrane region" description="Helical" evidence="1">
    <location>
        <begin position="230"/>
        <end position="246"/>
    </location>
</feature>
<dbReference type="AlphaFoldDB" id="A0A2S1LWW6"/>
<sequence length="255" mass="31204">MIDRILLIFNIMFFGCFIYLLEILKFSSVIDFLHLHAHIILTFIFFVFVFNIFYSRFLYSRLYFVLNGVEDTYIFLKLKLMRKRLKSVFDISVLLKIVLLKQDKKSLDEIYFYLKDNKISNKTIVELYSVLISFREKEKAASLIFKYTNSKNMWLRYCVALSMISFKEYEKLSREIDYLKGYFSRDPIYKMYYYYLLQRSNLDSHLIEQTRLDIRSQYFKHKNRLNIKHVKLLNSNLFFVVFYYIYDSSRKDIFC</sequence>